<reference evidence="2" key="1">
    <citation type="submission" date="2016-10" db="EMBL/GenBank/DDBJ databases">
        <authorList>
            <person name="Varghese N."/>
            <person name="Submissions S."/>
        </authorList>
    </citation>
    <scope>NUCLEOTIDE SEQUENCE [LARGE SCALE GENOMIC DNA]</scope>
    <source>
        <strain evidence="2">CGMCC 1.8711</strain>
    </source>
</reference>
<dbReference type="EMBL" id="FOYS01000004">
    <property type="protein sequence ID" value="SFR58272.1"/>
    <property type="molecule type" value="Genomic_DNA"/>
</dbReference>
<dbReference type="Proteomes" id="UP000243250">
    <property type="component" value="Unassembled WGS sequence"/>
</dbReference>
<sequence length="272" mass="30795">MELYFANIDNTPAKCQHVRARSRDNLRKFLHIIYHVGEKVDYDRDRLIEEFEKYAGASTSAGEETNALLKKFGFLGSDNSPTDSGEFAGYVIKAKRSDLLDDILIQHMRGMPTIAYTLDILRSASQSLSAEEIHERMITISDTSSTSKENSVRNALHLIDDFKLLNVDQPGDEKKWKLITRDQAVPESIPYGVYLLGQNHQTLEAPYLRQRLPRLVNCSDEGTEQLLRQTRDRYSLFTYGTMGDSARTNPFGGVFDIQVGNIGPNDLQDTLL</sequence>
<protein>
    <submittedName>
        <fullName evidence="1">Uncharacterized protein</fullName>
    </submittedName>
</protein>
<dbReference type="AlphaFoldDB" id="A0A1I6HUY3"/>
<evidence type="ECO:0000313" key="1">
    <source>
        <dbReference type="EMBL" id="SFR58272.1"/>
    </source>
</evidence>
<name>A0A1I6HUY3_9EURY</name>
<gene>
    <name evidence="1" type="ORF">SAMN04488124_2492</name>
</gene>
<accession>A0A1I6HUY3</accession>
<dbReference type="STRING" id="555875.SAMN04488124_2492"/>
<proteinExistence type="predicted"/>
<keyword evidence="2" id="KW-1185">Reference proteome</keyword>
<organism evidence="1 2">
    <name type="scientific">Halogeometricum limi</name>
    <dbReference type="NCBI Taxonomy" id="555875"/>
    <lineage>
        <taxon>Archaea</taxon>
        <taxon>Methanobacteriati</taxon>
        <taxon>Methanobacteriota</taxon>
        <taxon>Stenosarchaea group</taxon>
        <taxon>Halobacteria</taxon>
        <taxon>Halobacteriales</taxon>
        <taxon>Haloferacaceae</taxon>
        <taxon>Halogeometricum</taxon>
    </lineage>
</organism>
<dbReference type="RefSeq" id="WP_139229722.1">
    <property type="nucleotide sequence ID" value="NZ_FOYS01000004.1"/>
</dbReference>
<evidence type="ECO:0000313" key="2">
    <source>
        <dbReference type="Proteomes" id="UP000243250"/>
    </source>
</evidence>